<reference evidence="15 16" key="1">
    <citation type="submission" date="2017-12" db="EMBL/GenBank/DDBJ databases">
        <title>Hemimetabolous genomes reveal molecular basis of termite eusociality.</title>
        <authorList>
            <person name="Harrison M.C."/>
            <person name="Jongepier E."/>
            <person name="Robertson H.M."/>
            <person name="Arning N."/>
            <person name="Bitard-Feildel T."/>
            <person name="Chao H."/>
            <person name="Childers C.P."/>
            <person name="Dinh H."/>
            <person name="Doddapaneni H."/>
            <person name="Dugan S."/>
            <person name="Gowin J."/>
            <person name="Greiner C."/>
            <person name="Han Y."/>
            <person name="Hu H."/>
            <person name="Hughes D.S.T."/>
            <person name="Huylmans A.-K."/>
            <person name="Kemena C."/>
            <person name="Kremer L.P.M."/>
            <person name="Lee S.L."/>
            <person name="Lopez-Ezquerra A."/>
            <person name="Mallet L."/>
            <person name="Monroy-Kuhn J.M."/>
            <person name="Moser A."/>
            <person name="Murali S.C."/>
            <person name="Muzny D.M."/>
            <person name="Otani S."/>
            <person name="Piulachs M.-D."/>
            <person name="Poelchau M."/>
            <person name="Qu J."/>
            <person name="Schaub F."/>
            <person name="Wada-Katsumata A."/>
            <person name="Worley K.C."/>
            <person name="Xie Q."/>
            <person name="Ylla G."/>
            <person name="Poulsen M."/>
            <person name="Gibbs R.A."/>
            <person name="Schal C."/>
            <person name="Richards S."/>
            <person name="Belles X."/>
            <person name="Korb J."/>
            <person name="Bornberg-Bauer E."/>
        </authorList>
    </citation>
    <scope>NUCLEOTIDE SEQUENCE [LARGE SCALE GENOMIC DNA]</scope>
    <source>
        <tissue evidence="15">Whole body</tissue>
    </source>
</reference>
<dbReference type="Gene3D" id="1.10.287.70">
    <property type="match status" value="1"/>
</dbReference>
<dbReference type="InParanoid" id="A0A2J7R359"/>
<evidence type="ECO:0000256" key="4">
    <source>
        <dbReference type="ARBA" id="ARBA00022692"/>
    </source>
</evidence>
<evidence type="ECO:0000256" key="6">
    <source>
        <dbReference type="ARBA" id="ARBA00023136"/>
    </source>
</evidence>
<comment type="similarity">
    <text evidence="2">Belongs to the glutamate-gated ion channel (TC 1.A.10.1) family.</text>
</comment>
<dbReference type="EMBL" id="NEVH01007822">
    <property type="protein sequence ID" value="PNF35283.1"/>
    <property type="molecule type" value="Genomic_DNA"/>
</dbReference>
<dbReference type="GO" id="GO:0038023">
    <property type="term" value="F:signaling receptor activity"/>
    <property type="evidence" value="ECO:0007669"/>
    <property type="project" value="InterPro"/>
</dbReference>
<feature type="disulfide bond" evidence="11">
    <location>
        <begin position="354"/>
        <end position="409"/>
    </location>
</feature>
<comment type="subcellular location">
    <subcellularLocation>
        <location evidence="1">Cell membrane</location>
        <topology evidence="1">Multi-pass membrane protein</topology>
    </subcellularLocation>
</comment>
<evidence type="ECO:0000256" key="12">
    <source>
        <dbReference type="SAM" id="Phobius"/>
    </source>
</evidence>
<feature type="signal peptide" evidence="13">
    <location>
        <begin position="1"/>
        <end position="21"/>
    </location>
</feature>
<dbReference type="SUPFAM" id="SSF53850">
    <property type="entry name" value="Periplasmic binding protein-like II"/>
    <property type="match status" value="1"/>
</dbReference>
<evidence type="ECO:0000256" key="5">
    <source>
        <dbReference type="ARBA" id="ARBA00022989"/>
    </source>
</evidence>
<dbReference type="InterPro" id="IPR001320">
    <property type="entry name" value="Iontro_rcpt_C"/>
</dbReference>
<keyword evidence="11" id="KW-1015">Disulfide bond</keyword>
<evidence type="ECO:0000256" key="7">
    <source>
        <dbReference type="ARBA" id="ARBA00023170"/>
    </source>
</evidence>
<keyword evidence="16" id="KW-1185">Reference proteome</keyword>
<dbReference type="GO" id="GO:0015276">
    <property type="term" value="F:ligand-gated monoatomic ion channel activity"/>
    <property type="evidence" value="ECO:0007669"/>
    <property type="project" value="InterPro"/>
</dbReference>
<dbReference type="Gene3D" id="3.40.190.10">
    <property type="entry name" value="Periplasmic binding protein-like II"/>
    <property type="match status" value="1"/>
</dbReference>
<dbReference type="FunFam" id="1.10.287.70:FF:000143">
    <property type="entry name" value="Probable glutamate receptor"/>
    <property type="match status" value="1"/>
</dbReference>
<evidence type="ECO:0000256" key="1">
    <source>
        <dbReference type="ARBA" id="ARBA00004651"/>
    </source>
</evidence>
<evidence type="ECO:0000256" key="3">
    <source>
        <dbReference type="ARBA" id="ARBA00022475"/>
    </source>
</evidence>
<feature type="domain" description="Ionotropic glutamate receptor C-terminal" evidence="14">
    <location>
        <begin position="161"/>
        <end position="435"/>
    </location>
</feature>
<dbReference type="FunCoup" id="A0A2J7R359">
    <property type="interactions" value="8"/>
</dbReference>
<keyword evidence="13" id="KW-0732">Signal</keyword>
<name>A0A2J7R359_9NEOP</name>
<dbReference type="GO" id="GO:0005886">
    <property type="term" value="C:plasma membrane"/>
    <property type="evidence" value="ECO:0007669"/>
    <property type="project" value="UniProtKB-SubCell"/>
</dbReference>
<keyword evidence="8" id="KW-0325">Glycoprotein</keyword>
<feature type="transmembrane region" description="Helical" evidence="12">
    <location>
        <begin position="163"/>
        <end position="182"/>
    </location>
</feature>
<comment type="caution">
    <text evidence="15">The sequence shown here is derived from an EMBL/GenBank/DDBJ whole genome shotgun (WGS) entry which is preliminary data.</text>
</comment>
<feature type="chain" id="PRO_5014559419" description="Ionotropic glutamate receptor C-terminal domain-containing protein" evidence="13">
    <location>
        <begin position="22"/>
        <end position="532"/>
    </location>
</feature>
<feature type="site" description="Crucial to convey clamshell closure to channel opening" evidence="10">
    <location>
        <position position="261"/>
    </location>
</feature>
<keyword evidence="3" id="KW-1003">Cell membrane</keyword>
<feature type="transmembrane region" description="Helical" evidence="12">
    <location>
        <begin position="232"/>
        <end position="254"/>
    </location>
</feature>
<dbReference type="InterPro" id="IPR001508">
    <property type="entry name" value="Iono_Glu_rcpt_met"/>
</dbReference>
<proteinExistence type="inferred from homology"/>
<accession>A0A2J7R359</accession>
<keyword evidence="7" id="KW-0675">Receptor</keyword>
<evidence type="ECO:0000256" key="9">
    <source>
        <dbReference type="PIRSR" id="PIRSR601508-1"/>
    </source>
</evidence>
<evidence type="ECO:0000259" key="14">
    <source>
        <dbReference type="Pfam" id="PF00060"/>
    </source>
</evidence>
<dbReference type="PANTHER" id="PTHR42643">
    <property type="entry name" value="IONOTROPIC RECEPTOR 20A-RELATED"/>
    <property type="match status" value="1"/>
</dbReference>
<keyword evidence="6 12" id="KW-0472">Membrane</keyword>
<dbReference type="InterPro" id="IPR052192">
    <property type="entry name" value="Insect_Ionotropic_Sensory_Rcpt"/>
</dbReference>
<organism evidence="15 16">
    <name type="scientific">Cryptotermes secundus</name>
    <dbReference type="NCBI Taxonomy" id="105785"/>
    <lineage>
        <taxon>Eukaryota</taxon>
        <taxon>Metazoa</taxon>
        <taxon>Ecdysozoa</taxon>
        <taxon>Arthropoda</taxon>
        <taxon>Hexapoda</taxon>
        <taxon>Insecta</taxon>
        <taxon>Pterygota</taxon>
        <taxon>Neoptera</taxon>
        <taxon>Polyneoptera</taxon>
        <taxon>Dictyoptera</taxon>
        <taxon>Blattodea</taxon>
        <taxon>Blattoidea</taxon>
        <taxon>Termitoidae</taxon>
        <taxon>Kalotermitidae</taxon>
        <taxon>Cryptotermitinae</taxon>
        <taxon>Cryptotermes</taxon>
    </lineage>
</organism>
<gene>
    <name evidence="15" type="ORF">B7P43_G04828</name>
</gene>
<dbReference type="AlphaFoldDB" id="A0A2J7R359"/>
<evidence type="ECO:0000313" key="16">
    <source>
        <dbReference type="Proteomes" id="UP000235965"/>
    </source>
</evidence>
<dbReference type="Proteomes" id="UP000235965">
    <property type="component" value="Unassembled WGS sequence"/>
</dbReference>
<dbReference type="EMBL" id="NEVH01007822">
    <property type="protein sequence ID" value="PNF35281.1"/>
    <property type="molecule type" value="Genomic_DNA"/>
</dbReference>
<dbReference type="GO" id="GO:0050906">
    <property type="term" value="P:detection of stimulus involved in sensory perception"/>
    <property type="evidence" value="ECO:0007669"/>
    <property type="project" value="UniProtKB-ARBA"/>
</dbReference>
<feature type="binding site" evidence="9">
    <location>
        <position position="339"/>
    </location>
    <ligand>
        <name>L-glutamate</name>
        <dbReference type="ChEBI" id="CHEBI:29985"/>
    </ligand>
</feature>
<feature type="transmembrane region" description="Helical" evidence="12">
    <location>
        <begin position="426"/>
        <end position="449"/>
    </location>
</feature>
<dbReference type="PANTHER" id="PTHR42643:SF24">
    <property type="entry name" value="IONOTROPIC RECEPTOR 60A"/>
    <property type="match status" value="1"/>
</dbReference>
<keyword evidence="4 12" id="KW-0812">Transmembrane</keyword>
<protein>
    <recommendedName>
        <fullName evidence="14">Ionotropic glutamate receptor C-terminal domain-containing protein</fullName>
    </recommendedName>
</protein>
<feature type="binding site" evidence="9">
    <location>
        <position position="280"/>
    </location>
    <ligand>
        <name>L-glutamate</name>
        <dbReference type="ChEBI" id="CHEBI:29985"/>
    </ligand>
</feature>
<evidence type="ECO:0000256" key="8">
    <source>
        <dbReference type="ARBA" id="ARBA00023180"/>
    </source>
</evidence>
<dbReference type="PRINTS" id="PR00177">
    <property type="entry name" value="NMDARECEPTOR"/>
</dbReference>
<evidence type="ECO:0000256" key="2">
    <source>
        <dbReference type="ARBA" id="ARBA00008685"/>
    </source>
</evidence>
<dbReference type="STRING" id="105785.A0A2J7R359"/>
<evidence type="ECO:0000313" key="15">
    <source>
        <dbReference type="EMBL" id="PNF35281.1"/>
    </source>
</evidence>
<evidence type="ECO:0000256" key="11">
    <source>
        <dbReference type="PIRSR" id="PIRSR601508-3"/>
    </source>
</evidence>
<dbReference type="OrthoDB" id="5984008at2759"/>
<keyword evidence="5 12" id="KW-1133">Transmembrane helix</keyword>
<dbReference type="Pfam" id="PF00060">
    <property type="entry name" value="Lig_chan"/>
    <property type="match status" value="1"/>
</dbReference>
<dbReference type="EMBL" id="NEVH01007822">
    <property type="protein sequence ID" value="PNF35282.1"/>
    <property type="molecule type" value="Genomic_DNA"/>
</dbReference>
<evidence type="ECO:0000256" key="10">
    <source>
        <dbReference type="PIRSR" id="PIRSR601508-2"/>
    </source>
</evidence>
<sequence length="532" mass="59802">MAATVGLVGALLMHICTNYEAIMNGTQPDGEHIICDLASPKMLYKKSLTIAALDEFPLSYVEDGVPKGIVFDFVNILKDKYGFNYTVKMPEENIIGDADIGIISMVHKKEVDMAAAFLPVFHEMDNLVNWSTSLDESNWVVMMKRPSESATGSGLLAPFDSTVWILILISLIAIGPTIYIIIIIRAKLCKGDEVLTAVVPLDNCIWFVYGALMKQGSTLAPMADSTRLLFATWWIFITILTSFYTANLTAFLTLSRFTLPIDGPKDLTKNKAGWIAHKGSALEYVVQNDKDYEYLNKTVKDGRGRFLEMPDLDMFTLVKNKKLSLLRERRSVEYWMFRDYMIKTEDNVPENERCTFVVTPKSFMVHGIAFAYPKDSDLGRFFDPLFQSLVEAGIVKHLLKQGLPPTEICPLNLRSTERQLRNGDLFTTYMVVVVGFISAIVAFVGEVFYTTMKRCSAGNKTEISDIDWTGNLGYKKSQLFPPSYSSLMQQQHGFGKHQNINGRDYLVINSKPGDPQLIPVRAPSSFLFQYSA</sequence>
<evidence type="ECO:0000256" key="13">
    <source>
        <dbReference type="SAM" id="SignalP"/>
    </source>
</evidence>